<feature type="signal peptide" evidence="7">
    <location>
        <begin position="1"/>
        <end position="17"/>
    </location>
</feature>
<feature type="transmembrane region" description="Helical" evidence="6">
    <location>
        <begin position="115"/>
        <end position="135"/>
    </location>
</feature>
<sequence>MADALVLAVAAAICAAAALLDALDARQAPDVRRRARAQRRAARRRRSPTANALARLGRRAGLPLREPGDLARRVHAAGLPPAVTSDEVMAVKAGAALVGAALGLSVLMPAAPGRLGPVVVFAAPAAAFLAPDLWLARRARGRARLLAIDLPDVLDLTRVAVASGLPVVRALQAVGERRGGPLAAELTVCAALIEVGVPRAQALHRLAARCPLPGVAAFVAAVQRADRHGTPLGPALAALAADARTDRARRIQDRAARAAPKIQLAVALLLVPAAMLLLAAALITGTR</sequence>
<proteinExistence type="predicted"/>
<evidence type="ECO:0000259" key="8">
    <source>
        <dbReference type="Pfam" id="PF00482"/>
    </source>
</evidence>
<keyword evidence="4 6" id="KW-1133">Transmembrane helix</keyword>
<evidence type="ECO:0000256" key="1">
    <source>
        <dbReference type="ARBA" id="ARBA00004651"/>
    </source>
</evidence>
<feature type="transmembrane region" description="Helical" evidence="6">
    <location>
        <begin position="264"/>
        <end position="283"/>
    </location>
</feature>
<keyword evidence="7" id="KW-0732">Signal</keyword>
<dbReference type="EMBL" id="CP114014">
    <property type="protein sequence ID" value="XAY05303.1"/>
    <property type="molecule type" value="Genomic_DNA"/>
</dbReference>
<evidence type="ECO:0000313" key="9">
    <source>
        <dbReference type="EMBL" id="XAY05303.1"/>
    </source>
</evidence>
<keyword evidence="5 6" id="KW-0472">Membrane</keyword>
<comment type="subcellular location">
    <subcellularLocation>
        <location evidence="1">Cell membrane</location>
        <topology evidence="1">Multi-pass membrane protein</topology>
    </subcellularLocation>
</comment>
<keyword evidence="2" id="KW-1003">Cell membrane</keyword>
<evidence type="ECO:0000256" key="5">
    <source>
        <dbReference type="ARBA" id="ARBA00023136"/>
    </source>
</evidence>
<dbReference type="PANTHER" id="PTHR35007:SF2">
    <property type="entry name" value="PILUS ASSEMBLE PROTEIN"/>
    <property type="match status" value="1"/>
</dbReference>
<dbReference type="RefSeq" id="WP_354701815.1">
    <property type="nucleotide sequence ID" value="NZ_CP114014.1"/>
</dbReference>
<organism evidence="9">
    <name type="scientific">Paraconexibacter sp. AEG42_29</name>
    <dbReference type="NCBI Taxonomy" id="2997339"/>
    <lineage>
        <taxon>Bacteria</taxon>
        <taxon>Bacillati</taxon>
        <taxon>Actinomycetota</taxon>
        <taxon>Thermoleophilia</taxon>
        <taxon>Solirubrobacterales</taxon>
        <taxon>Paraconexibacteraceae</taxon>
        <taxon>Paraconexibacter</taxon>
    </lineage>
</organism>
<evidence type="ECO:0000256" key="6">
    <source>
        <dbReference type="SAM" id="Phobius"/>
    </source>
</evidence>
<feature type="chain" id="PRO_5043481666" description="Type II secretion system protein GspF domain-containing protein" evidence="7">
    <location>
        <begin position="18"/>
        <end position="287"/>
    </location>
</feature>
<evidence type="ECO:0000256" key="2">
    <source>
        <dbReference type="ARBA" id="ARBA00022475"/>
    </source>
</evidence>
<dbReference type="KEGG" id="parq:DSM112329_02152"/>
<dbReference type="PANTHER" id="PTHR35007">
    <property type="entry name" value="INTEGRAL MEMBRANE PROTEIN-RELATED"/>
    <property type="match status" value="1"/>
</dbReference>
<evidence type="ECO:0000256" key="4">
    <source>
        <dbReference type="ARBA" id="ARBA00022989"/>
    </source>
</evidence>
<feature type="domain" description="Type II secretion system protein GspF" evidence="8">
    <location>
        <begin position="157"/>
        <end position="278"/>
    </location>
</feature>
<dbReference type="GO" id="GO:0005886">
    <property type="term" value="C:plasma membrane"/>
    <property type="evidence" value="ECO:0007669"/>
    <property type="project" value="UniProtKB-SubCell"/>
</dbReference>
<evidence type="ECO:0000256" key="7">
    <source>
        <dbReference type="SAM" id="SignalP"/>
    </source>
</evidence>
<dbReference type="AlphaFoldDB" id="A0AAU7AUY8"/>
<gene>
    <name evidence="9" type="ORF">DSM112329_02152</name>
</gene>
<protein>
    <recommendedName>
        <fullName evidence="8">Type II secretion system protein GspF domain-containing protein</fullName>
    </recommendedName>
</protein>
<dbReference type="InterPro" id="IPR018076">
    <property type="entry name" value="T2SS_GspF_dom"/>
</dbReference>
<reference evidence="9" key="1">
    <citation type="submission" date="2022-12" db="EMBL/GenBank/DDBJ databases">
        <title>Paraconexibacter alkalitolerans sp. nov. and Baekduia alba sp. nov., isolated from soil and emended description of the genera Paraconexibacter (Chun et al., 2020) and Baekduia (An et al., 2020).</title>
        <authorList>
            <person name="Vieira S."/>
            <person name="Huber K.J."/>
            <person name="Geppert A."/>
            <person name="Wolf J."/>
            <person name="Neumann-Schaal M."/>
            <person name="Muesken M."/>
            <person name="Overmann J."/>
        </authorList>
    </citation>
    <scope>NUCLEOTIDE SEQUENCE</scope>
    <source>
        <strain evidence="9">AEG42_29</strain>
    </source>
</reference>
<evidence type="ECO:0000256" key="3">
    <source>
        <dbReference type="ARBA" id="ARBA00022692"/>
    </source>
</evidence>
<name>A0AAU7AUY8_9ACTN</name>
<accession>A0AAU7AUY8</accession>
<keyword evidence="3 6" id="KW-0812">Transmembrane</keyword>
<dbReference type="Pfam" id="PF00482">
    <property type="entry name" value="T2SSF"/>
    <property type="match status" value="1"/>
</dbReference>